<sequence length="327" mass="35692">MLPSCMRCRRHFTTTEALAEHLRTSQAHHICRTSVVDFPLRASLVQHYVLSPLHHYCQRCDAHHASAMALISHLEAAHNQCLWCGLVFATPKDLDAHYRYLHAACLECRQVHGTPAALEVHLRAAHWYCAPCRRVFKNSEALKVHLEFSRAHRGCTVLCPGVGCTKAFASGPAVVQHLESGGCRSGMERRAVNRRAVRLDADNIITDPARLLAVPGGYAPPEQSTPRATERSRNPASGEYECCVCGAGFKKLEDLNNYLESPVHDEKIYRCPTVWRGCGMEFGTLSALCQHVESGSCGARRFGGGGGGGGIEKDVGSLVGGGKRLAL</sequence>
<keyword evidence="3 5" id="KW-0863">Zinc-finger</keyword>
<evidence type="ECO:0000259" key="7">
    <source>
        <dbReference type="PROSITE" id="PS50157"/>
    </source>
</evidence>
<dbReference type="GO" id="GO:0005634">
    <property type="term" value="C:nucleus"/>
    <property type="evidence" value="ECO:0007669"/>
    <property type="project" value="TreeGrafter"/>
</dbReference>
<protein>
    <recommendedName>
        <fullName evidence="7">C2H2-type domain-containing protein</fullName>
    </recommendedName>
</protein>
<keyword evidence="1" id="KW-0479">Metal-binding</keyword>
<dbReference type="GO" id="GO:0000981">
    <property type="term" value="F:DNA-binding transcription factor activity, RNA polymerase II-specific"/>
    <property type="evidence" value="ECO:0007669"/>
    <property type="project" value="TreeGrafter"/>
</dbReference>
<dbReference type="PANTHER" id="PTHR24409">
    <property type="entry name" value="ZINC FINGER PROTEIN 142"/>
    <property type="match status" value="1"/>
</dbReference>
<evidence type="ECO:0000313" key="8">
    <source>
        <dbReference type="EMBL" id="KZT67386.1"/>
    </source>
</evidence>
<dbReference type="Pfam" id="PF00096">
    <property type="entry name" value="zf-C2H2"/>
    <property type="match status" value="1"/>
</dbReference>
<evidence type="ECO:0000313" key="9">
    <source>
        <dbReference type="Proteomes" id="UP000076727"/>
    </source>
</evidence>
<feature type="region of interest" description="Disordered" evidence="6">
    <location>
        <begin position="215"/>
        <end position="234"/>
    </location>
</feature>
<evidence type="ECO:0000256" key="2">
    <source>
        <dbReference type="ARBA" id="ARBA00022737"/>
    </source>
</evidence>
<dbReference type="Gene3D" id="3.30.160.60">
    <property type="entry name" value="Classic Zinc Finger"/>
    <property type="match status" value="1"/>
</dbReference>
<evidence type="ECO:0000256" key="5">
    <source>
        <dbReference type="PROSITE-ProRule" id="PRU00042"/>
    </source>
</evidence>
<evidence type="ECO:0000256" key="3">
    <source>
        <dbReference type="ARBA" id="ARBA00022771"/>
    </source>
</evidence>
<feature type="domain" description="C2H2-type" evidence="7">
    <location>
        <begin position="127"/>
        <end position="154"/>
    </location>
</feature>
<dbReference type="Pfam" id="PF12874">
    <property type="entry name" value="zf-met"/>
    <property type="match status" value="1"/>
</dbReference>
<dbReference type="InterPro" id="IPR013087">
    <property type="entry name" value="Znf_C2H2_type"/>
</dbReference>
<dbReference type="GO" id="GO:0008270">
    <property type="term" value="F:zinc ion binding"/>
    <property type="evidence" value="ECO:0007669"/>
    <property type="project" value="UniProtKB-KW"/>
</dbReference>
<dbReference type="PROSITE" id="PS50157">
    <property type="entry name" value="ZINC_FINGER_C2H2_2"/>
    <property type="match status" value="1"/>
</dbReference>
<dbReference type="OrthoDB" id="6077919at2759"/>
<dbReference type="STRING" id="1314783.A0A165NUC2"/>
<evidence type="ECO:0000256" key="4">
    <source>
        <dbReference type="ARBA" id="ARBA00022833"/>
    </source>
</evidence>
<gene>
    <name evidence="8" type="ORF">DAEQUDRAFT_767287</name>
</gene>
<proteinExistence type="predicted"/>
<organism evidence="8 9">
    <name type="scientific">Daedalea quercina L-15889</name>
    <dbReference type="NCBI Taxonomy" id="1314783"/>
    <lineage>
        <taxon>Eukaryota</taxon>
        <taxon>Fungi</taxon>
        <taxon>Dikarya</taxon>
        <taxon>Basidiomycota</taxon>
        <taxon>Agaricomycotina</taxon>
        <taxon>Agaricomycetes</taxon>
        <taxon>Polyporales</taxon>
        <taxon>Fomitopsis</taxon>
    </lineage>
</organism>
<dbReference type="PANTHER" id="PTHR24409:SF295">
    <property type="entry name" value="AZ2-RELATED"/>
    <property type="match status" value="1"/>
</dbReference>
<reference evidence="8 9" key="1">
    <citation type="journal article" date="2016" name="Mol. Biol. Evol.">
        <title>Comparative Genomics of Early-Diverging Mushroom-Forming Fungi Provides Insights into the Origins of Lignocellulose Decay Capabilities.</title>
        <authorList>
            <person name="Nagy L.G."/>
            <person name="Riley R."/>
            <person name="Tritt A."/>
            <person name="Adam C."/>
            <person name="Daum C."/>
            <person name="Floudas D."/>
            <person name="Sun H."/>
            <person name="Yadav J.S."/>
            <person name="Pangilinan J."/>
            <person name="Larsson K.H."/>
            <person name="Matsuura K."/>
            <person name="Barry K."/>
            <person name="Labutti K."/>
            <person name="Kuo R."/>
            <person name="Ohm R.A."/>
            <person name="Bhattacharya S.S."/>
            <person name="Shirouzu T."/>
            <person name="Yoshinaga Y."/>
            <person name="Martin F.M."/>
            <person name="Grigoriev I.V."/>
            <person name="Hibbett D.S."/>
        </authorList>
    </citation>
    <scope>NUCLEOTIDE SEQUENCE [LARGE SCALE GENOMIC DNA]</scope>
    <source>
        <strain evidence="8 9">L-15889</strain>
    </source>
</reference>
<name>A0A165NUC2_9APHY</name>
<dbReference type="Proteomes" id="UP000076727">
    <property type="component" value="Unassembled WGS sequence"/>
</dbReference>
<accession>A0A165NUC2</accession>
<dbReference type="PROSITE" id="PS00028">
    <property type="entry name" value="ZINC_FINGER_C2H2_1"/>
    <property type="match status" value="1"/>
</dbReference>
<evidence type="ECO:0000256" key="1">
    <source>
        <dbReference type="ARBA" id="ARBA00022723"/>
    </source>
</evidence>
<keyword evidence="2" id="KW-0677">Repeat</keyword>
<dbReference type="SMART" id="SM00355">
    <property type="entry name" value="ZnF_C2H2"/>
    <property type="match status" value="6"/>
</dbReference>
<keyword evidence="9" id="KW-1185">Reference proteome</keyword>
<dbReference type="EMBL" id="KV429077">
    <property type="protein sequence ID" value="KZT67386.1"/>
    <property type="molecule type" value="Genomic_DNA"/>
</dbReference>
<dbReference type="GO" id="GO:0000977">
    <property type="term" value="F:RNA polymerase II transcription regulatory region sequence-specific DNA binding"/>
    <property type="evidence" value="ECO:0007669"/>
    <property type="project" value="TreeGrafter"/>
</dbReference>
<evidence type="ECO:0000256" key="6">
    <source>
        <dbReference type="SAM" id="MobiDB-lite"/>
    </source>
</evidence>
<dbReference type="AlphaFoldDB" id="A0A165NUC2"/>
<keyword evidence="4" id="KW-0862">Zinc</keyword>